<feature type="compositionally biased region" description="Basic and acidic residues" evidence="1">
    <location>
        <begin position="114"/>
        <end position="123"/>
    </location>
</feature>
<organism evidence="3 4">
    <name type="scientific">Rhodotorula toruloides</name>
    <name type="common">Yeast</name>
    <name type="synonym">Rhodosporidium toruloides</name>
    <dbReference type="NCBI Taxonomy" id="5286"/>
    <lineage>
        <taxon>Eukaryota</taxon>
        <taxon>Fungi</taxon>
        <taxon>Dikarya</taxon>
        <taxon>Basidiomycota</taxon>
        <taxon>Pucciniomycotina</taxon>
        <taxon>Microbotryomycetes</taxon>
        <taxon>Sporidiobolales</taxon>
        <taxon>Sporidiobolaceae</taxon>
        <taxon>Rhodotorula</taxon>
    </lineage>
</organism>
<dbReference type="Proteomes" id="UP000239560">
    <property type="component" value="Unassembled WGS sequence"/>
</dbReference>
<accession>A0A2S9ZY19</accession>
<evidence type="ECO:0000313" key="3">
    <source>
        <dbReference type="EMBL" id="PRQ70642.1"/>
    </source>
</evidence>
<reference evidence="3 4" key="1">
    <citation type="journal article" date="2018" name="Elife">
        <title>Functional genomics of lipid metabolism in the oleaginous yeast Rhodosporidium toruloides.</title>
        <authorList>
            <person name="Coradetti S.T."/>
            <person name="Pinel D."/>
            <person name="Geiselman G."/>
            <person name="Ito M."/>
            <person name="Mondo S."/>
            <person name="Reilly M.C."/>
            <person name="Cheng Y.F."/>
            <person name="Bauer S."/>
            <person name="Grigoriev I."/>
            <person name="Gladden J.M."/>
            <person name="Simmons B.A."/>
            <person name="Brem R."/>
            <person name="Arkin A.P."/>
            <person name="Skerker J.M."/>
        </authorList>
    </citation>
    <scope>NUCLEOTIDE SEQUENCE [LARGE SCALE GENOMIC DNA]</scope>
    <source>
        <strain evidence="3 4">NBRC 0880</strain>
    </source>
</reference>
<keyword evidence="2" id="KW-1133">Transmembrane helix</keyword>
<feature type="compositionally biased region" description="Low complexity" evidence="1">
    <location>
        <begin position="99"/>
        <end position="113"/>
    </location>
</feature>
<sequence length="153" mass="16760">MPHADLDTTQKRQRIQLASLAKAESKEHDSPSEGGDLFSRHLSPRRVVHLVHLHSRKIIGESFCACVSGVGIVILARRARRSARARRRLRSRPAPSGPSPTSSSTPSSISNPAEHVRTWEQAERPPVPRLSAASKAMSRLVIQVRAGPSCVVR</sequence>
<gene>
    <name evidence="3" type="ORF">AAT19DRAFT_10799</name>
</gene>
<evidence type="ECO:0000256" key="2">
    <source>
        <dbReference type="SAM" id="Phobius"/>
    </source>
</evidence>
<evidence type="ECO:0000313" key="4">
    <source>
        <dbReference type="Proteomes" id="UP000239560"/>
    </source>
</evidence>
<dbReference type="EMBL" id="LCTV02000014">
    <property type="protein sequence ID" value="PRQ70642.1"/>
    <property type="molecule type" value="Genomic_DNA"/>
</dbReference>
<protein>
    <submittedName>
        <fullName evidence="3">Uncharacterized protein</fullName>
    </submittedName>
</protein>
<keyword evidence="2" id="KW-0812">Transmembrane</keyword>
<feature type="transmembrane region" description="Helical" evidence="2">
    <location>
        <begin position="58"/>
        <end position="76"/>
    </location>
</feature>
<evidence type="ECO:0000256" key="1">
    <source>
        <dbReference type="SAM" id="MobiDB-lite"/>
    </source>
</evidence>
<feature type="region of interest" description="Disordered" evidence="1">
    <location>
        <begin position="83"/>
        <end position="131"/>
    </location>
</feature>
<name>A0A2S9ZY19_RHOTO</name>
<keyword evidence="2" id="KW-0472">Membrane</keyword>
<proteinExistence type="predicted"/>
<comment type="caution">
    <text evidence="3">The sequence shown here is derived from an EMBL/GenBank/DDBJ whole genome shotgun (WGS) entry which is preliminary data.</text>
</comment>
<dbReference type="AlphaFoldDB" id="A0A2S9ZY19"/>